<dbReference type="EMBL" id="LJSX01000001">
    <property type="protein sequence ID" value="KPQ12684.1"/>
    <property type="molecule type" value="Genomic_DNA"/>
</dbReference>
<evidence type="ECO:0000313" key="3">
    <source>
        <dbReference type="EMBL" id="SCC82639.1"/>
    </source>
</evidence>
<name>A0A0P7XBN5_9HYPH</name>
<keyword evidence="1" id="KW-0472">Membrane</keyword>
<reference evidence="2 4" key="1">
    <citation type="submission" date="2015-09" db="EMBL/GenBank/DDBJ databases">
        <title>Identification and resolution of microdiversity through metagenomic sequencing of parallel consortia.</title>
        <authorList>
            <person name="Nelson W.C."/>
            <person name="Romine M.F."/>
            <person name="Lindemann S.R."/>
        </authorList>
    </citation>
    <scope>NUCLEOTIDE SEQUENCE [LARGE SCALE GENOMIC DNA]</scope>
    <source>
        <strain evidence="2">HL-109</strain>
    </source>
</reference>
<dbReference type="AlphaFoldDB" id="A0A0P7XBN5"/>
<comment type="caution">
    <text evidence="2">The sequence shown here is derived from an EMBL/GenBank/DDBJ whole genome shotgun (WGS) entry which is preliminary data.</text>
</comment>
<feature type="transmembrane region" description="Helical" evidence="1">
    <location>
        <begin position="20"/>
        <end position="43"/>
    </location>
</feature>
<dbReference type="EMBL" id="FMBM01000003">
    <property type="protein sequence ID" value="SCC82639.1"/>
    <property type="molecule type" value="Genomic_DNA"/>
</dbReference>
<dbReference type="Proteomes" id="UP000182800">
    <property type="component" value="Unassembled WGS sequence"/>
</dbReference>
<dbReference type="STRING" id="1653334.GA0071312_3646"/>
<keyword evidence="1" id="KW-0812">Transmembrane</keyword>
<evidence type="ECO:0008006" key="6">
    <source>
        <dbReference type="Google" id="ProtNLM"/>
    </source>
</evidence>
<evidence type="ECO:0000313" key="5">
    <source>
        <dbReference type="Proteomes" id="UP000182800"/>
    </source>
</evidence>
<keyword evidence="5" id="KW-1185">Reference proteome</keyword>
<protein>
    <recommendedName>
        <fullName evidence="6">CTP synthetase</fullName>
    </recommendedName>
</protein>
<feature type="transmembrane region" description="Helical" evidence="1">
    <location>
        <begin position="49"/>
        <end position="72"/>
    </location>
</feature>
<accession>A0A0P7XBN5</accession>
<evidence type="ECO:0000256" key="1">
    <source>
        <dbReference type="SAM" id="Phobius"/>
    </source>
</evidence>
<proteinExistence type="predicted"/>
<reference evidence="3 5" key="2">
    <citation type="submission" date="2016-08" db="EMBL/GenBank/DDBJ databases">
        <authorList>
            <person name="Varghese N."/>
            <person name="Submissions Spin"/>
        </authorList>
    </citation>
    <scope>NUCLEOTIDE SEQUENCE [LARGE SCALE GENOMIC DNA]</scope>
    <source>
        <strain evidence="3 5">HL-109</strain>
    </source>
</reference>
<evidence type="ECO:0000313" key="2">
    <source>
        <dbReference type="EMBL" id="KPQ12684.1"/>
    </source>
</evidence>
<keyword evidence="1" id="KW-1133">Transmembrane helix</keyword>
<evidence type="ECO:0000313" key="4">
    <source>
        <dbReference type="Proteomes" id="UP000050497"/>
    </source>
</evidence>
<dbReference type="Proteomes" id="UP000050497">
    <property type="component" value="Unassembled WGS sequence"/>
</dbReference>
<sequence>MRAIWWRNHSSATGRIVTKLAILVFIFTAPTFAGIFVIGVLTVDMAMASAMPIVLAALAGVLLAAPASWLIAKAIVNATRPPKNENA</sequence>
<gene>
    <name evidence="3" type="ORF">GA0071312_3646</name>
    <name evidence="2" type="ORF">HLUCCO17_00900</name>
</gene>
<organism evidence="2 4">
    <name type="scientific">Saliniramus fredricksonii</name>
    <dbReference type="NCBI Taxonomy" id="1653334"/>
    <lineage>
        <taxon>Bacteria</taxon>
        <taxon>Pseudomonadati</taxon>
        <taxon>Pseudomonadota</taxon>
        <taxon>Alphaproteobacteria</taxon>
        <taxon>Hyphomicrobiales</taxon>
        <taxon>Salinarimonadaceae</taxon>
        <taxon>Saliniramus</taxon>
    </lineage>
</organism>